<reference evidence="2" key="1">
    <citation type="submission" date="2018-12" db="EMBL/GenBank/DDBJ databases">
        <authorList>
            <person name="Syme R.A."/>
            <person name="Farfan-Caceres L."/>
            <person name="Lichtenzveig J."/>
        </authorList>
    </citation>
    <scope>NUCLEOTIDE SEQUENCE</scope>
    <source>
        <strain evidence="2">Al4</strain>
    </source>
</reference>
<gene>
    <name evidence="2" type="ORF">EKO04_003999</name>
</gene>
<feature type="compositionally biased region" description="Low complexity" evidence="1">
    <location>
        <begin position="111"/>
        <end position="124"/>
    </location>
</feature>
<name>A0A8H7MK72_9PLEO</name>
<feature type="region of interest" description="Disordered" evidence="1">
    <location>
        <begin position="103"/>
        <end position="127"/>
    </location>
</feature>
<comment type="caution">
    <text evidence="2">The sequence shown here is derived from an EMBL/GenBank/DDBJ whole genome shotgun (WGS) entry which is preliminary data.</text>
</comment>
<evidence type="ECO:0000313" key="3">
    <source>
        <dbReference type="Proteomes" id="UP000651452"/>
    </source>
</evidence>
<reference evidence="2" key="2">
    <citation type="submission" date="2020-09" db="EMBL/GenBank/DDBJ databases">
        <title>Reference genome assembly for Australian Ascochyta lentis isolate Al4.</title>
        <authorList>
            <person name="Lee R.C."/>
            <person name="Farfan-Caceres L.M."/>
            <person name="Debler J.W."/>
            <person name="Williams A.H."/>
            <person name="Henares B.M."/>
        </authorList>
    </citation>
    <scope>NUCLEOTIDE SEQUENCE</scope>
    <source>
        <strain evidence="2">Al4</strain>
    </source>
</reference>
<dbReference type="OrthoDB" id="3735253at2759"/>
<keyword evidence="3" id="KW-1185">Reference proteome</keyword>
<dbReference type="Proteomes" id="UP000651452">
    <property type="component" value="Unassembled WGS sequence"/>
</dbReference>
<evidence type="ECO:0000256" key="1">
    <source>
        <dbReference type="SAM" id="MobiDB-lite"/>
    </source>
</evidence>
<feature type="region of interest" description="Disordered" evidence="1">
    <location>
        <begin position="216"/>
        <end position="250"/>
    </location>
</feature>
<dbReference type="AlphaFoldDB" id="A0A8H7MK72"/>
<dbReference type="EMBL" id="RZGK01000007">
    <property type="protein sequence ID" value="KAF9697885.1"/>
    <property type="molecule type" value="Genomic_DNA"/>
</dbReference>
<evidence type="ECO:0000313" key="2">
    <source>
        <dbReference type="EMBL" id="KAF9697885.1"/>
    </source>
</evidence>
<sequence>MNAPATQAETGTLTKPVDWAIYMVTAALKCASDEKMAAPHASSDEAKHSILKTLNWFEAHDQYEWPNFSHQNYDFAQAMRLRRALVQDVCNALQQAGSLKIGAPGTPDSVAGRGARRSNGSGDRLMASRKRVCKREANVDGDVMSEHSENPTEDNALPLEVLTDLISRSNLNVDVYLQQKRDSHELADLLHDSLVQVWDGPKRDISDHHDELRQKADLWDRHKRSHPPKSTQHERTVTPRVSPAAVQASPGTVQRAAVGLTSHAWDVAAVEWANANTIG</sequence>
<organism evidence="2 3">
    <name type="scientific">Ascochyta lentis</name>
    <dbReference type="NCBI Taxonomy" id="205686"/>
    <lineage>
        <taxon>Eukaryota</taxon>
        <taxon>Fungi</taxon>
        <taxon>Dikarya</taxon>
        <taxon>Ascomycota</taxon>
        <taxon>Pezizomycotina</taxon>
        <taxon>Dothideomycetes</taxon>
        <taxon>Pleosporomycetidae</taxon>
        <taxon>Pleosporales</taxon>
        <taxon>Pleosporineae</taxon>
        <taxon>Didymellaceae</taxon>
        <taxon>Ascochyta</taxon>
    </lineage>
</organism>
<proteinExistence type="predicted"/>
<accession>A0A8H7MK72</accession>
<protein>
    <submittedName>
        <fullName evidence="2">Uncharacterized protein</fullName>
    </submittedName>
</protein>